<sequence length="43" mass="4642">MHFKQIVSVLLLAIFLLSLSVFSAVHAGKGQASFEIAQPTVLE</sequence>
<name>A0A5B9MMA8_9BACT</name>
<organism evidence="1 2">
    <name type="scientific">Stieleria maiorica</name>
    <dbReference type="NCBI Taxonomy" id="2795974"/>
    <lineage>
        <taxon>Bacteria</taxon>
        <taxon>Pseudomonadati</taxon>
        <taxon>Planctomycetota</taxon>
        <taxon>Planctomycetia</taxon>
        <taxon>Pirellulales</taxon>
        <taxon>Pirellulaceae</taxon>
        <taxon>Stieleria</taxon>
    </lineage>
</organism>
<dbReference type="RefSeq" id="WP_261344516.1">
    <property type="nucleotide sequence ID" value="NZ_CP036264.1"/>
</dbReference>
<gene>
    <name evidence="1" type="ORF">Mal15_47170</name>
</gene>
<dbReference type="EMBL" id="CP036264">
    <property type="protein sequence ID" value="QEG00646.1"/>
    <property type="molecule type" value="Genomic_DNA"/>
</dbReference>
<keyword evidence="2" id="KW-1185">Reference proteome</keyword>
<evidence type="ECO:0000313" key="1">
    <source>
        <dbReference type="EMBL" id="QEG00646.1"/>
    </source>
</evidence>
<dbReference type="KEGG" id="smam:Mal15_47170"/>
<proteinExistence type="predicted"/>
<dbReference type="Proteomes" id="UP000321353">
    <property type="component" value="Chromosome"/>
</dbReference>
<accession>A0A5B9MMA8</accession>
<dbReference type="AlphaFoldDB" id="A0A5B9MMA8"/>
<evidence type="ECO:0000313" key="2">
    <source>
        <dbReference type="Proteomes" id="UP000321353"/>
    </source>
</evidence>
<reference evidence="1 2" key="1">
    <citation type="submission" date="2019-02" db="EMBL/GenBank/DDBJ databases">
        <title>Planctomycetal bacteria perform biofilm scaping via a novel small molecule.</title>
        <authorList>
            <person name="Jeske O."/>
            <person name="Boedeker C."/>
            <person name="Wiegand S."/>
            <person name="Breitling P."/>
            <person name="Kallscheuer N."/>
            <person name="Jogler M."/>
            <person name="Rohde M."/>
            <person name="Petersen J."/>
            <person name="Medema M.H."/>
            <person name="Surup F."/>
            <person name="Jogler C."/>
        </authorList>
    </citation>
    <scope>NUCLEOTIDE SEQUENCE [LARGE SCALE GENOMIC DNA]</scope>
    <source>
        <strain evidence="1 2">Mal15</strain>
    </source>
</reference>
<protein>
    <submittedName>
        <fullName evidence="1">Uncharacterized protein</fullName>
    </submittedName>
</protein>